<keyword evidence="3" id="KW-1185">Reference proteome</keyword>
<sequence>MDRLEVEDLGCYTLLTERSFGEARKQKRFWREHWTETVNVLDIGMSEMMDTESDVDKSPEQGSWAERGAAHNPLSNTRGETASLRAVGGMHRSPERSSWTGRGVARNRLSDARSEAALLHAHEGMVGSEPRLKVCGPNDACGVAQNPLSDARMDNVLSLDAKAGMIGATPKTQGRSPAVECGVAHNPLSEGCGQRSTSLSVGRDTEAPSDLEEVMPPEGAAGAATTASRRRTTSA</sequence>
<gene>
    <name evidence="2" type="ORF">Pfra01_002902600</name>
</gene>
<protein>
    <submittedName>
        <fullName evidence="2">Unnamed protein product</fullName>
    </submittedName>
</protein>
<feature type="region of interest" description="Disordered" evidence="1">
    <location>
        <begin position="189"/>
        <end position="235"/>
    </location>
</feature>
<evidence type="ECO:0000256" key="1">
    <source>
        <dbReference type="SAM" id="MobiDB-lite"/>
    </source>
</evidence>
<organism evidence="2 3">
    <name type="scientific">Phytophthora fragariaefolia</name>
    <dbReference type="NCBI Taxonomy" id="1490495"/>
    <lineage>
        <taxon>Eukaryota</taxon>
        <taxon>Sar</taxon>
        <taxon>Stramenopiles</taxon>
        <taxon>Oomycota</taxon>
        <taxon>Peronosporomycetes</taxon>
        <taxon>Peronosporales</taxon>
        <taxon>Peronosporaceae</taxon>
        <taxon>Phytophthora</taxon>
    </lineage>
</organism>
<dbReference type="AlphaFoldDB" id="A0A9W6YHC2"/>
<comment type="caution">
    <text evidence="2">The sequence shown here is derived from an EMBL/GenBank/DDBJ whole genome shotgun (WGS) entry which is preliminary data.</text>
</comment>
<dbReference type="EMBL" id="BSXT01013831">
    <property type="protein sequence ID" value="GMF90388.1"/>
    <property type="molecule type" value="Genomic_DNA"/>
</dbReference>
<evidence type="ECO:0000313" key="3">
    <source>
        <dbReference type="Proteomes" id="UP001165121"/>
    </source>
</evidence>
<dbReference type="Proteomes" id="UP001165121">
    <property type="component" value="Unassembled WGS sequence"/>
</dbReference>
<reference evidence="2" key="1">
    <citation type="submission" date="2023-04" db="EMBL/GenBank/DDBJ databases">
        <title>Phytophthora fragariaefolia NBRC 109709.</title>
        <authorList>
            <person name="Ichikawa N."/>
            <person name="Sato H."/>
            <person name="Tonouchi N."/>
        </authorList>
    </citation>
    <scope>NUCLEOTIDE SEQUENCE</scope>
    <source>
        <strain evidence="2">NBRC 109709</strain>
    </source>
</reference>
<accession>A0A9W6YHC2</accession>
<evidence type="ECO:0000313" key="2">
    <source>
        <dbReference type="EMBL" id="GMF90388.1"/>
    </source>
</evidence>
<proteinExistence type="predicted"/>
<name>A0A9W6YHC2_9STRA</name>
<feature type="region of interest" description="Disordered" evidence="1">
    <location>
        <begin position="50"/>
        <end position="81"/>
    </location>
</feature>
<dbReference type="OrthoDB" id="127626at2759"/>